<keyword evidence="2" id="KW-1185">Reference proteome</keyword>
<dbReference type="EMBL" id="JAQQWL010000010">
    <property type="protein sequence ID" value="KAK8054602.1"/>
    <property type="molecule type" value="Genomic_DNA"/>
</dbReference>
<organism evidence="1 2">
    <name type="scientific">Apiospora phragmitis</name>
    <dbReference type="NCBI Taxonomy" id="2905665"/>
    <lineage>
        <taxon>Eukaryota</taxon>
        <taxon>Fungi</taxon>
        <taxon>Dikarya</taxon>
        <taxon>Ascomycota</taxon>
        <taxon>Pezizomycotina</taxon>
        <taxon>Sordariomycetes</taxon>
        <taxon>Xylariomycetidae</taxon>
        <taxon>Amphisphaeriales</taxon>
        <taxon>Apiosporaceae</taxon>
        <taxon>Apiospora</taxon>
    </lineage>
</organism>
<sequence>MLQQSQTTRPCTVAKRPATLLGGGPHSDTINNNKKNKYHIHKHSPRFTLGVYQPAPEDDLEHKRLATLSMARQVEARAACFDDLVRGYQEVGFVGGPDAANTSTEQVSINLQWLSNVAGHLRERLKATRFIMERLNWESAATE</sequence>
<gene>
    <name evidence="1" type="ORF">PG994_009669</name>
</gene>
<name>A0ABR1U6V4_9PEZI</name>
<accession>A0ABR1U6V4</accession>
<comment type="caution">
    <text evidence="1">The sequence shown here is derived from an EMBL/GenBank/DDBJ whole genome shotgun (WGS) entry which is preliminary data.</text>
</comment>
<dbReference type="GeneID" id="92094141"/>
<reference evidence="1 2" key="1">
    <citation type="submission" date="2023-01" db="EMBL/GenBank/DDBJ databases">
        <title>Analysis of 21 Apiospora genomes using comparative genomics revels a genus with tremendous synthesis potential of carbohydrate active enzymes and secondary metabolites.</title>
        <authorList>
            <person name="Sorensen T."/>
        </authorList>
    </citation>
    <scope>NUCLEOTIDE SEQUENCE [LARGE SCALE GENOMIC DNA]</scope>
    <source>
        <strain evidence="1 2">CBS 135458</strain>
    </source>
</reference>
<dbReference type="RefSeq" id="XP_066713248.1">
    <property type="nucleotide sequence ID" value="XM_066861078.1"/>
</dbReference>
<proteinExistence type="predicted"/>
<dbReference type="Proteomes" id="UP001480595">
    <property type="component" value="Unassembled WGS sequence"/>
</dbReference>
<evidence type="ECO:0000313" key="2">
    <source>
        <dbReference type="Proteomes" id="UP001480595"/>
    </source>
</evidence>
<evidence type="ECO:0000313" key="1">
    <source>
        <dbReference type="EMBL" id="KAK8054602.1"/>
    </source>
</evidence>
<protein>
    <submittedName>
        <fullName evidence="1">Uncharacterized protein</fullName>
    </submittedName>
</protein>